<accession>A0A7M5WVD6</accession>
<feature type="compositionally biased region" description="Low complexity" evidence="4">
    <location>
        <begin position="325"/>
        <end position="337"/>
    </location>
</feature>
<dbReference type="GO" id="GO:0004672">
    <property type="term" value="F:protein kinase activity"/>
    <property type="evidence" value="ECO:0007669"/>
    <property type="project" value="InterPro"/>
</dbReference>
<evidence type="ECO:0000259" key="5">
    <source>
        <dbReference type="PROSITE" id="PS50011"/>
    </source>
</evidence>
<evidence type="ECO:0000256" key="2">
    <source>
        <dbReference type="ARBA" id="ARBA00022840"/>
    </source>
</evidence>
<evidence type="ECO:0000313" key="6">
    <source>
        <dbReference type="EnsemblMetazoa" id="CLYHEMP013675.1"/>
    </source>
</evidence>
<dbReference type="InterPro" id="IPR008271">
    <property type="entry name" value="Ser/Thr_kinase_AS"/>
</dbReference>
<keyword evidence="7" id="KW-1185">Reference proteome</keyword>
<dbReference type="PROSITE" id="PS00108">
    <property type="entry name" value="PROTEIN_KINASE_ST"/>
    <property type="match status" value="1"/>
</dbReference>
<dbReference type="PROSITE" id="PS00107">
    <property type="entry name" value="PROTEIN_KINASE_ATP"/>
    <property type="match status" value="1"/>
</dbReference>
<dbReference type="GeneID" id="136806820"/>
<dbReference type="GO" id="GO:0005524">
    <property type="term" value="F:ATP binding"/>
    <property type="evidence" value="ECO:0007669"/>
    <property type="project" value="UniProtKB-UniRule"/>
</dbReference>
<dbReference type="EnsemblMetazoa" id="CLYHEMT013675.1">
    <property type="protein sequence ID" value="CLYHEMP013675.1"/>
    <property type="gene ID" value="CLYHEMG013675"/>
</dbReference>
<dbReference type="Pfam" id="PF00069">
    <property type="entry name" value="Pkinase"/>
    <property type="match status" value="1"/>
</dbReference>
<dbReference type="Gene3D" id="1.10.510.10">
    <property type="entry name" value="Transferase(Phosphotransferase) domain 1"/>
    <property type="match status" value="1"/>
</dbReference>
<name>A0A7M5WVD6_9CNID</name>
<dbReference type="SMART" id="SM00220">
    <property type="entry name" value="S_TKc"/>
    <property type="match status" value="1"/>
</dbReference>
<feature type="compositionally biased region" description="Basic and acidic residues" evidence="4">
    <location>
        <begin position="346"/>
        <end position="359"/>
    </location>
</feature>
<dbReference type="AlphaFoldDB" id="A0A7M5WVD6"/>
<keyword evidence="2 3" id="KW-0067">ATP-binding</keyword>
<dbReference type="OrthoDB" id="10252328at2759"/>
<dbReference type="Proteomes" id="UP000594262">
    <property type="component" value="Unplaced"/>
</dbReference>
<dbReference type="Gene3D" id="3.30.200.20">
    <property type="entry name" value="Phosphorylase Kinase, domain 1"/>
    <property type="match status" value="1"/>
</dbReference>
<feature type="binding site" evidence="3">
    <location>
        <position position="70"/>
    </location>
    <ligand>
        <name>ATP</name>
        <dbReference type="ChEBI" id="CHEBI:30616"/>
    </ligand>
</feature>
<proteinExistence type="predicted"/>
<dbReference type="SUPFAM" id="SSF56112">
    <property type="entry name" value="Protein kinase-like (PK-like)"/>
    <property type="match status" value="1"/>
</dbReference>
<evidence type="ECO:0000256" key="4">
    <source>
        <dbReference type="SAM" id="MobiDB-lite"/>
    </source>
</evidence>
<dbReference type="PANTHER" id="PTHR24347">
    <property type="entry name" value="SERINE/THREONINE-PROTEIN KINASE"/>
    <property type="match status" value="1"/>
</dbReference>
<feature type="domain" description="Protein kinase" evidence="5">
    <location>
        <begin position="41"/>
        <end position="297"/>
    </location>
</feature>
<dbReference type="InterPro" id="IPR017441">
    <property type="entry name" value="Protein_kinase_ATP_BS"/>
</dbReference>
<feature type="region of interest" description="Disordered" evidence="4">
    <location>
        <begin position="464"/>
        <end position="485"/>
    </location>
</feature>
<protein>
    <recommendedName>
        <fullName evidence="5">Protein kinase domain-containing protein</fullName>
    </recommendedName>
</protein>
<dbReference type="PROSITE" id="PS50011">
    <property type="entry name" value="PROTEIN_KINASE_DOM"/>
    <property type="match status" value="1"/>
</dbReference>
<feature type="region of interest" description="Disordered" evidence="4">
    <location>
        <begin position="325"/>
        <end position="398"/>
    </location>
</feature>
<dbReference type="InterPro" id="IPR011009">
    <property type="entry name" value="Kinase-like_dom_sf"/>
</dbReference>
<dbReference type="InterPro" id="IPR000719">
    <property type="entry name" value="Prot_kinase_dom"/>
</dbReference>
<evidence type="ECO:0000256" key="1">
    <source>
        <dbReference type="ARBA" id="ARBA00022741"/>
    </source>
</evidence>
<evidence type="ECO:0000256" key="3">
    <source>
        <dbReference type="PROSITE-ProRule" id="PRU10141"/>
    </source>
</evidence>
<feature type="compositionally biased region" description="Pro residues" evidence="4">
    <location>
        <begin position="363"/>
        <end position="393"/>
    </location>
</feature>
<evidence type="ECO:0000313" key="7">
    <source>
        <dbReference type="Proteomes" id="UP000594262"/>
    </source>
</evidence>
<reference evidence="6" key="1">
    <citation type="submission" date="2021-01" db="UniProtKB">
        <authorList>
            <consortium name="EnsemblMetazoa"/>
        </authorList>
    </citation>
    <scope>IDENTIFICATION</scope>
</reference>
<organism evidence="6 7">
    <name type="scientific">Clytia hemisphaerica</name>
    <dbReference type="NCBI Taxonomy" id="252671"/>
    <lineage>
        <taxon>Eukaryota</taxon>
        <taxon>Metazoa</taxon>
        <taxon>Cnidaria</taxon>
        <taxon>Hydrozoa</taxon>
        <taxon>Hydroidolina</taxon>
        <taxon>Leptothecata</taxon>
        <taxon>Obeliida</taxon>
        <taxon>Clytiidae</taxon>
        <taxon>Clytia</taxon>
    </lineage>
</organism>
<keyword evidence="1 3" id="KW-0547">Nucleotide-binding</keyword>
<sequence length="654" mass="73586">MGCPNSKDCKIKSQDGKVVDIEFCDFPKSTLIVNKRVLEAYYVKLHIGAGSFSDVFKAEDKKTKMPYAIKRIQIKNENVRDMFVFEAKALRNVSHPNIIKLHDIISTPVCAFIIMDLATGGDLFERIRDNFSNGRRLTVTEARRVTQMITDALAYLHETAGITHRDLKAENVLYHSPGPSRVVISDFGFASLRGRDSVLHTFCGTPEYLSPELICKQQYTNKVDVWALGCLVYFMLSGHLPWTGLELRDKIATEPHSFSEQYWNEVPEEAKSFIDSCLAKTEENRASSSQLLQHQWIKTHKLTAADKINRQRRISLASSRPQSIGIRSLKSGRSSKSGFLPQLSKSPEEPMIAEKRFKVESSSPPPPRISPPQFTPRAPPPSHNNPRSPPPVQNMPQTSHQIKTNNFRSPLQPNSNFVPMINDIGISESIPSSSSMSYSNDTLIVLPTHCNNMINKADLYLTSDDESQCNPREHSKLPAPQDHSMLNMNGIVNGGVDLPDQECMEISTHNNLKHQNASMNFLKSSKHVNSALPPIMNGHRNALFTPRTFEQYVERAVSESSNSSKKTHLDELFTAPILRKNTGFMRRSRSSSPSNPICPILPNGFLSKSEGRVQNWLSSISQESRRQKCPRELDPDHPRFCKLCMEGKSLAKSF</sequence>
<dbReference type="RefSeq" id="XP_066919501.1">
    <property type="nucleotide sequence ID" value="XM_067063400.1"/>
</dbReference>